<feature type="transmembrane region" description="Helical" evidence="5">
    <location>
        <begin position="255"/>
        <end position="273"/>
    </location>
</feature>
<organism evidence="6 7">
    <name type="scientific">Bradyrhizobium jicamae</name>
    <dbReference type="NCBI Taxonomy" id="280332"/>
    <lineage>
        <taxon>Bacteria</taxon>
        <taxon>Pseudomonadati</taxon>
        <taxon>Pseudomonadota</taxon>
        <taxon>Alphaproteobacteria</taxon>
        <taxon>Hyphomicrobiales</taxon>
        <taxon>Nitrobacteraceae</taxon>
        <taxon>Bradyrhizobium</taxon>
    </lineage>
</organism>
<evidence type="ECO:0000256" key="4">
    <source>
        <dbReference type="ARBA" id="ARBA00023136"/>
    </source>
</evidence>
<comment type="caution">
    <text evidence="6">The sequence shown here is derived from an EMBL/GenBank/DDBJ whole genome shotgun (WGS) entry which is preliminary data.</text>
</comment>
<feature type="transmembrane region" description="Helical" evidence="5">
    <location>
        <begin position="114"/>
        <end position="132"/>
    </location>
</feature>
<comment type="subcellular location">
    <subcellularLocation>
        <location evidence="5">Cell membrane</location>
        <topology evidence="5">Multi-pass membrane protein</topology>
    </subcellularLocation>
    <subcellularLocation>
        <location evidence="1">Membrane</location>
        <topology evidence="1">Multi-pass membrane protein</topology>
    </subcellularLocation>
</comment>
<dbReference type="Pfam" id="PF01925">
    <property type="entry name" value="TauE"/>
    <property type="match status" value="1"/>
</dbReference>
<evidence type="ECO:0000256" key="1">
    <source>
        <dbReference type="ARBA" id="ARBA00004141"/>
    </source>
</evidence>
<dbReference type="Proteomes" id="UP001315278">
    <property type="component" value="Unassembled WGS sequence"/>
</dbReference>
<evidence type="ECO:0000256" key="5">
    <source>
        <dbReference type="RuleBase" id="RU363041"/>
    </source>
</evidence>
<evidence type="ECO:0000256" key="3">
    <source>
        <dbReference type="ARBA" id="ARBA00022989"/>
    </source>
</evidence>
<reference evidence="7" key="1">
    <citation type="journal article" date="2021" name="ISME J.">
        <title>Evolutionary origin and ecological implication of a unique nif island in free-living Bradyrhizobium lineages.</title>
        <authorList>
            <person name="Tao J."/>
        </authorList>
    </citation>
    <scope>NUCLEOTIDE SEQUENCE [LARGE SCALE GENOMIC DNA]</scope>
    <source>
        <strain evidence="7">SZCCT0434</strain>
    </source>
</reference>
<feature type="transmembrane region" description="Helical" evidence="5">
    <location>
        <begin position="220"/>
        <end position="243"/>
    </location>
</feature>
<feature type="transmembrane region" description="Helical" evidence="5">
    <location>
        <begin position="90"/>
        <end position="109"/>
    </location>
</feature>
<feature type="transmembrane region" description="Helical" evidence="5">
    <location>
        <begin position="183"/>
        <end position="208"/>
    </location>
</feature>
<keyword evidence="3 5" id="KW-1133">Transmembrane helix</keyword>
<accession>A0ABS5FML1</accession>
<proteinExistence type="inferred from homology"/>
<evidence type="ECO:0000313" key="6">
    <source>
        <dbReference type="EMBL" id="MBR0797566.1"/>
    </source>
</evidence>
<dbReference type="RefSeq" id="WP_212398416.1">
    <property type="nucleotide sequence ID" value="NZ_JAFCJH010000019.1"/>
</dbReference>
<protein>
    <recommendedName>
        <fullName evidence="5">Probable membrane transporter protein</fullName>
    </recommendedName>
</protein>
<keyword evidence="7" id="KW-1185">Reference proteome</keyword>
<dbReference type="PANTHER" id="PTHR43483">
    <property type="entry name" value="MEMBRANE TRANSPORTER PROTEIN HI_0806-RELATED"/>
    <property type="match status" value="1"/>
</dbReference>
<gene>
    <name evidence="6" type="ORF">JQ615_19440</name>
</gene>
<feature type="transmembrane region" description="Helical" evidence="5">
    <location>
        <begin position="152"/>
        <end position="176"/>
    </location>
</feature>
<sequence length="274" mass="28184">MAALAFGHTAWLAAALAAAGACTGILAGLFGVGGGTVIVPVLYEVFELYGVPDEIRMPLCVGTSLAVIVPTSISSFLGHTRKGQVNTGVLRMWIVPIAAGVGIGVIAAAFARPVLFKAVFILVCLFLAVRLLAGKDTWKLGDKLPGRSAMAIYGLVTGSSASLMGIGGGLVANVVLSLYRFPIHAAVATASGVGVIVSIPGAIGYVVAGWGHPGLPPLSLGYVSLIGFALLTPLSLLTVRYGVSLAHQLNKRQMEIALSAYLIFISLRFVVSLT</sequence>
<dbReference type="PANTHER" id="PTHR43483:SF3">
    <property type="entry name" value="MEMBRANE TRANSPORTER PROTEIN HI_0806-RELATED"/>
    <property type="match status" value="1"/>
</dbReference>
<evidence type="ECO:0000313" key="7">
    <source>
        <dbReference type="Proteomes" id="UP001315278"/>
    </source>
</evidence>
<keyword evidence="5" id="KW-1003">Cell membrane</keyword>
<feature type="transmembrane region" description="Helical" evidence="5">
    <location>
        <begin position="29"/>
        <end position="46"/>
    </location>
</feature>
<dbReference type="EMBL" id="JAFCJH010000019">
    <property type="protein sequence ID" value="MBR0797566.1"/>
    <property type="molecule type" value="Genomic_DNA"/>
</dbReference>
<evidence type="ECO:0000256" key="2">
    <source>
        <dbReference type="ARBA" id="ARBA00022692"/>
    </source>
</evidence>
<keyword evidence="2 5" id="KW-0812">Transmembrane</keyword>
<comment type="similarity">
    <text evidence="5">Belongs to the 4-toluene sulfonate uptake permease (TSUP) (TC 2.A.102) family.</text>
</comment>
<dbReference type="InterPro" id="IPR002781">
    <property type="entry name" value="TM_pro_TauE-like"/>
</dbReference>
<name>A0ABS5FML1_9BRAD</name>
<feature type="transmembrane region" description="Helical" evidence="5">
    <location>
        <begin position="58"/>
        <end position="78"/>
    </location>
</feature>
<keyword evidence="4 5" id="KW-0472">Membrane</keyword>